<evidence type="ECO:0000313" key="3">
    <source>
        <dbReference type="RefSeq" id="XP_033529539.1"/>
    </source>
</evidence>
<dbReference type="Proteomes" id="UP000504638">
    <property type="component" value="Unplaced"/>
</dbReference>
<gene>
    <name evidence="1 3" type="ORF">P152DRAFT_284213</name>
</gene>
<sequence>MQYPLKVRCSSSLEERDPLVGPLRAKCKEIVERLSGGTALTRWVDFHVLTLLPGLAASACHLSLYFARYSSWIIRYGPFRCYV</sequence>
<dbReference type="AlphaFoldDB" id="A0A6G1FQA3"/>
<dbReference type="RefSeq" id="XP_033529539.1">
    <property type="nucleotide sequence ID" value="XM_033674950.1"/>
</dbReference>
<proteinExistence type="predicted"/>
<organism evidence="1">
    <name type="scientific">Eremomyces bilateralis CBS 781.70</name>
    <dbReference type="NCBI Taxonomy" id="1392243"/>
    <lineage>
        <taxon>Eukaryota</taxon>
        <taxon>Fungi</taxon>
        <taxon>Dikarya</taxon>
        <taxon>Ascomycota</taxon>
        <taxon>Pezizomycotina</taxon>
        <taxon>Dothideomycetes</taxon>
        <taxon>Dothideomycetes incertae sedis</taxon>
        <taxon>Eremomycetales</taxon>
        <taxon>Eremomycetaceae</taxon>
        <taxon>Eremomyces</taxon>
    </lineage>
</organism>
<reference evidence="3" key="2">
    <citation type="submission" date="2020-04" db="EMBL/GenBank/DDBJ databases">
        <authorList>
            <consortium name="NCBI Genome Project"/>
        </authorList>
    </citation>
    <scope>NUCLEOTIDE SEQUENCE</scope>
    <source>
        <strain evidence="3">CBS 781.70</strain>
    </source>
</reference>
<dbReference type="GeneID" id="54415520"/>
<dbReference type="EMBL" id="ML975201">
    <property type="protein sequence ID" value="KAF1807908.1"/>
    <property type="molecule type" value="Genomic_DNA"/>
</dbReference>
<reference evidence="3" key="3">
    <citation type="submission" date="2025-04" db="UniProtKB">
        <authorList>
            <consortium name="RefSeq"/>
        </authorList>
    </citation>
    <scope>IDENTIFICATION</scope>
    <source>
        <strain evidence="3">CBS 781.70</strain>
    </source>
</reference>
<evidence type="ECO:0000313" key="1">
    <source>
        <dbReference type="EMBL" id="KAF1807908.1"/>
    </source>
</evidence>
<protein>
    <submittedName>
        <fullName evidence="1 3">Uncharacterized protein</fullName>
    </submittedName>
</protein>
<accession>A0A6G1FQA3</accession>
<name>A0A6G1FQA3_9PEZI</name>
<evidence type="ECO:0000313" key="2">
    <source>
        <dbReference type="Proteomes" id="UP000504638"/>
    </source>
</evidence>
<reference evidence="1 3" key="1">
    <citation type="submission" date="2020-01" db="EMBL/GenBank/DDBJ databases">
        <authorList>
            <consortium name="DOE Joint Genome Institute"/>
            <person name="Haridas S."/>
            <person name="Albert R."/>
            <person name="Binder M."/>
            <person name="Bloem J."/>
            <person name="Labutti K."/>
            <person name="Salamov A."/>
            <person name="Andreopoulos B."/>
            <person name="Baker S.E."/>
            <person name="Barry K."/>
            <person name="Bills G."/>
            <person name="Bluhm B.H."/>
            <person name="Cannon C."/>
            <person name="Castanera R."/>
            <person name="Culley D.E."/>
            <person name="Daum C."/>
            <person name="Ezra D."/>
            <person name="Gonzalez J.B."/>
            <person name="Henrissat B."/>
            <person name="Kuo A."/>
            <person name="Liang C."/>
            <person name="Lipzen A."/>
            <person name="Lutzoni F."/>
            <person name="Magnuson J."/>
            <person name="Mondo S."/>
            <person name="Nolan M."/>
            <person name="Ohm R."/>
            <person name="Pangilinan J."/>
            <person name="Park H.-J."/>
            <person name="Ramirez L."/>
            <person name="Alfaro M."/>
            <person name="Sun H."/>
            <person name="Tritt A."/>
            <person name="Yoshinaga Y."/>
            <person name="Zwiers L.-H."/>
            <person name="Turgeon B.G."/>
            <person name="Goodwin S.B."/>
            <person name="Spatafora J.W."/>
            <person name="Crous P.W."/>
            <person name="Grigoriev I.V."/>
        </authorList>
    </citation>
    <scope>NUCLEOTIDE SEQUENCE</scope>
    <source>
        <strain evidence="1 3">CBS 781.70</strain>
    </source>
</reference>
<keyword evidence="2" id="KW-1185">Reference proteome</keyword>